<proteinExistence type="predicted"/>
<name>A0A6M8BDW8_9CYAN</name>
<dbReference type="Gene3D" id="3.40.50.1240">
    <property type="entry name" value="Phosphoglycerate mutase-like"/>
    <property type="match status" value="1"/>
</dbReference>
<dbReference type="GO" id="GO:0005737">
    <property type="term" value="C:cytoplasm"/>
    <property type="evidence" value="ECO:0007669"/>
    <property type="project" value="TreeGrafter"/>
</dbReference>
<feature type="binding site" evidence="2">
    <location>
        <begin position="83"/>
        <end position="86"/>
    </location>
    <ligand>
        <name>substrate</name>
    </ligand>
</feature>
<dbReference type="AlphaFoldDB" id="A0A6M8BDW8"/>
<dbReference type="KEGG" id="theu:HPC62_00640"/>
<reference evidence="3 4" key="1">
    <citation type="submission" date="2020-05" db="EMBL/GenBank/DDBJ databases">
        <title>Complete genome sequence of of a novel Thermoleptolyngbya strain isolated from hot springs of Ganzi, Sichuan China.</title>
        <authorList>
            <person name="Tang J."/>
            <person name="Daroch M."/>
            <person name="Li L."/>
            <person name="Waleron K."/>
            <person name="Waleron M."/>
            <person name="Waleron M."/>
        </authorList>
    </citation>
    <scope>NUCLEOTIDE SEQUENCE [LARGE SCALE GENOMIC DNA]</scope>
    <source>
        <strain evidence="3 4">PKUAC-SCTA183</strain>
    </source>
</reference>
<evidence type="ECO:0000313" key="3">
    <source>
        <dbReference type="EMBL" id="QKD80875.1"/>
    </source>
</evidence>
<dbReference type="PANTHER" id="PTHR48100:SF1">
    <property type="entry name" value="HISTIDINE PHOSPHATASE FAMILY PROTEIN-RELATED"/>
    <property type="match status" value="1"/>
</dbReference>
<organism evidence="3 4">
    <name type="scientific">Thermoleptolyngbya sichuanensis A183</name>
    <dbReference type="NCBI Taxonomy" id="2737172"/>
    <lineage>
        <taxon>Bacteria</taxon>
        <taxon>Bacillati</taxon>
        <taxon>Cyanobacteriota</taxon>
        <taxon>Cyanophyceae</taxon>
        <taxon>Oculatellales</taxon>
        <taxon>Oculatellaceae</taxon>
        <taxon>Thermoleptolyngbya</taxon>
        <taxon>Thermoleptolyngbya sichuanensis</taxon>
    </lineage>
</organism>
<dbReference type="SMART" id="SM00855">
    <property type="entry name" value="PGAM"/>
    <property type="match status" value="1"/>
</dbReference>
<sequence>MGLTLYFLRHGETPYSQTGRYCGEIDAELTTEGHQMAAAFAAAYSSVPWDAVYVSPMKRTIATATPLCQAVGLEMQLRDGLKEIRYGKWEDQSPEFVKEHYLEDYIRWMTEPAWNPPTGGETAVEIASRASLVVAEIEEKHPTGTVLLVSHKATIRILLCTLLGIDLGRYRDRLNAYAGSVSIVKFGDHGPMLEVLGDRTYMGDLRHRTGT</sequence>
<keyword evidence="4" id="KW-1185">Reference proteome</keyword>
<dbReference type="InterPro" id="IPR013078">
    <property type="entry name" value="His_Pase_superF_clade-1"/>
</dbReference>
<dbReference type="GO" id="GO:0016791">
    <property type="term" value="F:phosphatase activity"/>
    <property type="evidence" value="ECO:0007669"/>
    <property type="project" value="TreeGrafter"/>
</dbReference>
<dbReference type="SUPFAM" id="SSF53254">
    <property type="entry name" value="Phosphoglycerate mutase-like"/>
    <property type="match status" value="1"/>
</dbReference>
<dbReference type="PANTHER" id="PTHR48100">
    <property type="entry name" value="BROAD-SPECIFICITY PHOSPHATASE YOR283W-RELATED"/>
    <property type="match status" value="1"/>
</dbReference>
<feature type="binding site" evidence="2">
    <location>
        <position position="59"/>
    </location>
    <ligand>
        <name>substrate</name>
    </ligand>
</feature>
<feature type="active site" description="Proton donor/acceptor" evidence="1">
    <location>
        <position position="83"/>
    </location>
</feature>
<dbReference type="Pfam" id="PF00300">
    <property type="entry name" value="His_Phos_1"/>
    <property type="match status" value="1"/>
</dbReference>
<evidence type="ECO:0000313" key="4">
    <source>
        <dbReference type="Proteomes" id="UP000505210"/>
    </source>
</evidence>
<gene>
    <name evidence="3" type="ORF">HPC62_00640</name>
</gene>
<feature type="active site" description="Tele-phosphohistidine intermediate" evidence="1">
    <location>
        <position position="10"/>
    </location>
</feature>
<dbReference type="InterPro" id="IPR050275">
    <property type="entry name" value="PGM_Phosphatase"/>
</dbReference>
<evidence type="ECO:0000256" key="2">
    <source>
        <dbReference type="PIRSR" id="PIRSR613078-2"/>
    </source>
</evidence>
<dbReference type="CDD" id="cd07067">
    <property type="entry name" value="HP_PGM_like"/>
    <property type="match status" value="1"/>
</dbReference>
<dbReference type="Proteomes" id="UP000505210">
    <property type="component" value="Chromosome"/>
</dbReference>
<dbReference type="InterPro" id="IPR029033">
    <property type="entry name" value="His_PPase_superfam"/>
</dbReference>
<dbReference type="RefSeq" id="WP_172353303.1">
    <property type="nucleotide sequence ID" value="NZ_CP053661.1"/>
</dbReference>
<accession>A0A6M8BDW8</accession>
<dbReference type="EMBL" id="CP053661">
    <property type="protein sequence ID" value="QKD80875.1"/>
    <property type="molecule type" value="Genomic_DNA"/>
</dbReference>
<evidence type="ECO:0000256" key="1">
    <source>
        <dbReference type="PIRSR" id="PIRSR613078-1"/>
    </source>
</evidence>
<protein>
    <submittedName>
        <fullName evidence="3">Histidine phosphatase family protein</fullName>
    </submittedName>
</protein>